<keyword evidence="4" id="KW-1185">Reference proteome</keyword>
<keyword evidence="2" id="KW-0560">Oxidoreductase</keyword>
<protein>
    <submittedName>
        <fullName evidence="3">Short-chain dehydrogenase/reductase family protein</fullName>
    </submittedName>
</protein>
<proteinExistence type="inferred from homology"/>
<evidence type="ECO:0000256" key="2">
    <source>
        <dbReference type="ARBA" id="ARBA00023002"/>
    </source>
</evidence>
<accession>A0A8H6W800</accession>
<evidence type="ECO:0000313" key="3">
    <source>
        <dbReference type="EMBL" id="KAF7302634.1"/>
    </source>
</evidence>
<organism evidence="3 4">
    <name type="scientific">Mycena chlorophos</name>
    <name type="common">Agaric fungus</name>
    <name type="synonym">Agaricus chlorophos</name>
    <dbReference type="NCBI Taxonomy" id="658473"/>
    <lineage>
        <taxon>Eukaryota</taxon>
        <taxon>Fungi</taxon>
        <taxon>Dikarya</taxon>
        <taxon>Basidiomycota</taxon>
        <taxon>Agaricomycotina</taxon>
        <taxon>Agaricomycetes</taxon>
        <taxon>Agaricomycetidae</taxon>
        <taxon>Agaricales</taxon>
        <taxon>Marasmiineae</taxon>
        <taxon>Mycenaceae</taxon>
        <taxon>Mycena</taxon>
    </lineage>
</organism>
<comment type="similarity">
    <text evidence="1">Belongs to the short-chain dehydrogenases/reductases (SDR) family.</text>
</comment>
<dbReference type="SUPFAM" id="SSF51735">
    <property type="entry name" value="NAD(P)-binding Rossmann-fold domains"/>
    <property type="match status" value="1"/>
</dbReference>
<dbReference type="Pfam" id="PF00106">
    <property type="entry name" value="adh_short"/>
    <property type="match status" value="1"/>
</dbReference>
<dbReference type="PANTHER" id="PTHR24320:SF283">
    <property type="entry name" value="RETINOL DEHYDROGENASE 11"/>
    <property type="match status" value="1"/>
</dbReference>
<dbReference type="Proteomes" id="UP000613580">
    <property type="component" value="Unassembled WGS sequence"/>
</dbReference>
<evidence type="ECO:0000313" key="4">
    <source>
        <dbReference type="Proteomes" id="UP000613580"/>
    </source>
</evidence>
<dbReference type="GO" id="GO:0016491">
    <property type="term" value="F:oxidoreductase activity"/>
    <property type="evidence" value="ECO:0007669"/>
    <property type="project" value="UniProtKB-KW"/>
</dbReference>
<dbReference type="EMBL" id="JACAZE010000012">
    <property type="protein sequence ID" value="KAF7302634.1"/>
    <property type="molecule type" value="Genomic_DNA"/>
</dbReference>
<reference evidence="3" key="1">
    <citation type="submission" date="2020-05" db="EMBL/GenBank/DDBJ databases">
        <title>Mycena genomes resolve the evolution of fungal bioluminescence.</title>
        <authorList>
            <person name="Tsai I.J."/>
        </authorList>
    </citation>
    <scope>NUCLEOTIDE SEQUENCE</scope>
    <source>
        <strain evidence="3">110903Hualien_Pintung</strain>
    </source>
</reference>
<name>A0A8H6W800_MYCCL</name>
<dbReference type="InterPro" id="IPR002347">
    <property type="entry name" value="SDR_fam"/>
</dbReference>
<comment type="caution">
    <text evidence="3">The sequence shown here is derived from an EMBL/GenBank/DDBJ whole genome shotgun (WGS) entry which is preliminary data.</text>
</comment>
<dbReference type="AlphaFoldDB" id="A0A8H6W800"/>
<sequence length="321" mass="34069">MSAPAFTAKTTAKEVADAFPEQIKGKTVLITGTSLTGLGFTTAQAFAKNAGLVIITGRSLAKLKETETALKADFPSAKIRPLVLDLASRASVRKAAAEVNAYPEPLHILIHNAATIIGPFALTEDKLESQFSSDHVSPFLLTKLLAPKLLASATPAFAPRVVFVSSIAHTFEPINWETAAKPDESKYAPISAYAQAKVANVLTAKELTRRSNGKIQAFSLHPGAIATGEAPETVATLKEIGIYTADGKPNSEKFDWKTREEGSATTIAAAVDPSLEGKGGAYLVDSVLAEDQVSAFANDPANAKKLWDLTEELLGEKFTFN</sequence>
<dbReference type="Gene3D" id="3.40.50.720">
    <property type="entry name" value="NAD(P)-binding Rossmann-like Domain"/>
    <property type="match status" value="1"/>
</dbReference>
<dbReference type="InterPro" id="IPR036291">
    <property type="entry name" value="NAD(P)-bd_dom_sf"/>
</dbReference>
<evidence type="ECO:0000256" key="1">
    <source>
        <dbReference type="ARBA" id="ARBA00006484"/>
    </source>
</evidence>
<dbReference type="OrthoDB" id="191139at2759"/>
<dbReference type="PANTHER" id="PTHR24320">
    <property type="entry name" value="RETINOL DEHYDROGENASE"/>
    <property type="match status" value="1"/>
</dbReference>
<gene>
    <name evidence="3" type="ORF">HMN09_00897900</name>
</gene>